<dbReference type="InterPro" id="IPR040577">
    <property type="entry name" value="Gln-synt_C"/>
</dbReference>
<evidence type="ECO:0000256" key="2">
    <source>
        <dbReference type="RuleBase" id="RU000384"/>
    </source>
</evidence>
<dbReference type="GO" id="GO:0006542">
    <property type="term" value="P:glutamine biosynthetic process"/>
    <property type="evidence" value="ECO:0007669"/>
    <property type="project" value="InterPro"/>
</dbReference>
<dbReference type="GO" id="GO:0004356">
    <property type="term" value="F:glutamine synthetase activity"/>
    <property type="evidence" value="ECO:0007669"/>
    <property type="project" value="InterPro"/>
</dbReference>
<dbReference type="InterPro" id="IPR022147">
    <property type="entry name" value="GSIII_N"/>
</dbReference>
<evidence type="ECO:0000259" key="5">
    <source>
        <dbReference type="PROSITE" id="PS51986"/>
    </source>
</evidence>
<sequence>MNNKTQQQQEKHNQHHKKMSNIRFESVNAASSRHALPEEKVVTKRATTIFGKNVFTSNKMKDFLPKNTFKELTKAIEIGEPISREIAEFISQAMKTWALQNGVSHYTHWFQPLTGSTAEKHDAFFEPDENGDAIEKFTADALVQQEPDASSFPNGGIRNTFEARGYTAWDPSSPAFIYESAAGKTLCIPTVFVSYTGESLDYKAPLLKAVNAIDKAATDVAQYFDKAVTKINTSLGIEQEYFLVDLSLYNARPDLQLTGRTLFGHMSAKGQQLEDHYFGAIPERVLAFMVDLENEALKLGIPLKTRHNEVAPSQFECAPMFEEINLAIDHNQLLMNVMEQVAIRHNFKVLLHEKPYSGVNGSGKHNNWSLITNTGINLLSPGKTPKTNLMFLTFFVNTIKAVYEYADLLRASIASHSNDHRLGANEAPPAIISIFLGSQLDELLDEIESARVAKKVKSEANLWHGIPKIPELKLDNTDRNRTSPFAFTGNKFEFRAVGSSANSALPMTVLNAIVAAQLIEFKVEVDKQIKKGTKKDLAILNVLRKYIKDSKAIRFEGNGYSDEWAQEAEQRGLSNIKSTPKSLDIYIKDETIALFERLGIYSKRESEARHEILLENFYKKLQIEARVIGEVVNSHIAPACFTYQNELIQNVKGLKDLGLPKEAYSSQLNLVERISKHANTILEQSEEMRQARKKANTIEDMREKAIAYDEVVKPFFDEIRYHVNKLEKIVDDSKWPLPKLRELLFIH</sequence>
<dbReference type="PROSITE" id="PS51986">
    <property type="entry name" value="GS_BETA_GRASP"/>
    <property type="match status" value="1"/>
</dbReference>
<dbReference type="PATRIC" id="fig|1346330.5.peg.1607"/>
<feature type="coiled-coil region" evidence="3">
    <location>
        <begin position="674"/>
        <end position="701"/>
    </location>
</feature>
<keyword evidence="8" id="KW-1185">Reference proteome</keyword>
<dbReference type="Proteomes" id="UP000016584">
    <property type="component" value="Unassembled WGS sequence"/>
</dbReference>
<dbReference type="SMART" id="SM01230">
    <property type="entry name" value="Gln-synt_C"/>
    <property type="match status" value="1"/>
</dbReference>
<keyword evidence="3" id="KW-0175">Coiled coil</keyword>
<evidence type="ECO:0000256" key="3">
    <source>
        <dbReference type="SAM" id="Coils"/>
    </source>
</evidence>
<feature type="domain" description="GS beta-grasp" evidence="5">
    <location>
        <begin position="104"/>
        <end position="197"/>
    </location>
</feature>
<proteinExistence type="inferred from homology"/>
<dbReference type="Gene3D" id="1.20.120.1560">
    <property type="match status" value="1"/>
</dbReference>
<dbReference type="InterPro" id="IPR008146">
    <property type="entry name" value="Gln_synth_cat_dom"/>
</dbReference>
<gene>
    <name evidence="7" type="ORF">M472_14455</name>
</gene>
<dbReference type="Pfam" id="PF12437">
    <property type="entry name" value="GSIII_N"/>
    <property type="match status" value="1"/>
</dbReference>
<dbReference type="PROSITE" id="PS00181">
    <property type="entry name" value="GLNA_ATP"/>
    <property type="match status" value="1"/>
</dbReference>
<dbReference type="Pfam" id="PF00120">
    <property type="entry name" value="Gln-synt_C"/>
    <property type="match status" value="1"/>
</dbReference>
<dbReference type="PANTHER" id="PTHR42974:SF1">
    <property type="entry name" value="TYPE-3 GLUTAMINE SYNTHETASE"/>
    <property type="match status" value="1"/>
</dbReference>
<dbReference type="STRING" id="1346330.M472_14455"/>
<protein>
    <submittedName>
        <fullName evidence="7">Glutamine synthetase</fullName>
    </submittedName>
</protein>
<evidence type="ECO:0000259" key="6">
    <source>
        <dbReference type="PROSITE" id="PS51987"/>
    </source>
</evidence>
<evidence type="ECO:0000256" key="4">
    <source>
        <dbReference type="SAM" id="MobiDB-lite"/>
    </source>
</evidence>
<feature type="region of interest" description="Disordered" evidence="4">
    <location>
        <begin position="1"/>
        <end position="22"/>
    </location>
</feature>
<dbReference type="PROSITE" id="PS51987">
    <property type="entry name" value="GS_CATALYTIC"/>
    <property type="match status" value="1"/>
</dbReference>
<reference evidence="7 8" key="1">
    <citation type="journal article" date="2013" name="Genome Announc.">
        <title>The Draft Genome Sequence of Sphingomonas paucimobilis Strain HER1398 (Proteobacteria), Host to the Giant PAU Phage, Indicates That It Is a Member of the Genus Sphingobacterium (Bacteroidetes).</title>
        <authorList>
            <person name="White R.A.III."/>
            <person name="Suttle C.A."/>
        </authorList>
    </citation>
    <scope>NUCLEOTIDE SEQUENCE [LARGE SCALE GENOMIC DNA]</scope>
    <source>
        <strain evidence="7 8">HER1398</strain>
    </source>
</reference>
<dbReference type="InterPro" id="IPR027303">
    <property type="entry name" value="Gln_synth_gly_rich_site"/>
</dbReference>
<dbReference type="PANTHER" id="PTHR42974">
    <property type="entry name" value="GLUTAMINE SYNTHETASE"/>
    <property type="match status" value="1"/>
</dbReference>
<accession>U2HWQ4</accession>
<dbReference type="InterPro" id="IPR014746">
    <property type="entry name" value="Gln_synth/guanido_kin_cat_dom"/>
</dbReference>
<comment type="caution">
    <text evidence="7">The sequence shown here is derived from an EMBL/GenBank/DDBJ whole genome shotgun (WGS) entry which is preliminary data.</text>
</comment>
<dbReference type="InterPro" id="IPR052725">
    <property type="entry name" value="GS_Type-3"/>
</dbReference>
<feature type="domain" description="GS catalytic" evidence="6">
    <location>
        <begin position="202"/>
        <end position="636"/>
    </location>
</feature>
<dbReference type="eggNOG" id="COG3968">
    <property type="taxonomic scope" value="Bacteria"/>
</dbReference>
<dbReference type="EMBL" id="ATDL01000012">
    <property type="protein sequence ID" value="ERJ59967.1"/>
    <property type="molecule type" value="Genomic_DNA"/>
</dbReference>
<dbReference type="Gene3D" id="3.30.590.10">
    <property type="entry name" value="Glutamine synthetase/guanido kinase, catalytic domain"/>
    <property type="match status" value="1"/>
</dbReference>
<name>U2HWQ4_9SPHI</name>
<comment type="similarity">
    <text evidence="1 2">Belongs to the glutamine synthetase family.</text>
</comment>
<evidence type="ECO:0000313" key="8">
    <source>
        <dbReference type="Proteomes" id="UP000016584"/>
    </source>
</evidence>
<dbReference type="AlphaFoldDB" id="U2HWQ4"/>
<evidence type="ECO:0000256" key="1">
    <source>
        <dbReference type="PROSITE-ProRule" id="PRU01330"/>
    </source>
</evidence>
<dbReference type="SUPFAM" id="SSF55931">
    <property type="entry name" value="Glutamine synthetase/guanido kinase"/>
    <property type="match status" value="1"/>
</dbReference>
<evidence type="ECO:0000313" key="7">
    <source>
        <dbReference type="EMBL" id="ERJ59967.1"/>
    </source>
</evidence>
<dbReference type="InterPro" id="IPR008147">
    <property type="entry name" value="Gln_synt_N"/>
</dbReference>
<organism evidence="7 8">
    <name type="scientific">Sphingobacterium paucimobilis HER1398</name>
    <dbReference type="NCBI Taxonomy" id="1346330"/>
    <lineage>
        <taxon>Bacteria</taxon>
        <taxon>Pseudomonadati</taxon>
        <taxon>Bacteroidota</taxon>
        <taxon>Sphingobacteriia</taxon>
        <taxon>Sphingobacteriales</taxon>
        <taxon>Sphingobacteriaceae</taxon>
        <taxon>Sphingobacterium</taxon>
    </lineage>
</organism>
<dbReference type="Pfam" id="PF18318">
    <property type="entry name" value="Gln-synt_C-ter"/>
    <property type="match status" value="1"/>
</dbReference>